<dbReference type="CDD" id="cd04301">
    <property type="entry name" value="NAT_SF"/>
    <property type="match status" value="1"/>
</dbReference>
<dbReference type="EMBL" id="CM007382">
    <property type="protein sequence ID" value="ONK78328.1"/>
    <property type="molecule type" value="Genomic_DNA"/>
</dbReference>
<protein>
    <recommendedName>
        <fullName evidence="1">N-acetyltransferase domain-containing protein</fullName>
    </recommendedName>
</protein>
<name>A0A5P1FJ67_ASPOF</name>
<dbReference type="Gramene" id="ONK78328">
    <property type="protein sequence ID" value="ONK78328"/>
    <property type="gene ID" value="A4U43_C02F17390"/>
</dbReference>
<sequence length="183" mass="20363">MPTNLYLHRYPSHLNPQHLQAPLLSSNFSCHRFPALSSERPASLVGKLAKAVTHSSVVVSVFCREKFLKGDESPIEGYSTGFGFKEVYERMVSVPDSDHQLVGFGRAVSDGGLTASIHDVVVMPSMRRLGIGCKILGRIVRVLTSRQIYDISALCSEKERYFLVCYPISVELMLILEFEIDVG</sequence>
<evidence type="ECO:0000313" key="2">
    <source>
        <dbReference type="EMBL" id="ONK78328.1"/>
    </source>
</evidence>
<gene>
    <name evidence="2" type="ORF">A4U43_C02F17390</name>
</gene>
<dbReference type="GO" id="GO:0006048">
    <property type="term" value="P:UDP-N-acetylglucosamine biosynthetic process"/>
    <property type="evidence" value="ECO:0007669"/>
    <property type="project" value="UniProtKB-UniPathway"/>
</dbReference>
<dbReference type="Proteomes" id="UP000243459">
    <property type="component" value="Chromosome 2"/>
</dbReference>
<feature type="domain" description="N-acetyltransferase" evidence="1">
    <location>
        <begin position="97"/>
        <end position="151"/>
    </location>
</feature>
<keyword evidence="3" id="KW-1185">Reference proteome</keyword>
<organism evidence="2 3">
    <name type="scientific">Asparagus officinalis</name>
    <name type="common">Garden asparagus</name>
    <dbReference type="NCBI Taxonomy" id="4686"/>
    <lineage>
        <taxon>Eukaryota</taxon>
        <taxon>Viridiplantae</taxon>
        <taxon>Streptophyta</taxon>
        <taxon>Embryophyta</taxon>
        <taxon>Tracheophyta</taxon>
        <taxon>Spermatophyta</taxon>
        <taxon>Magnoliopsida</taxon>
        <taxon>Liliopsida</taxon>
        <taxon>Asparagales</taxon>
        <taxon>Asparagaceae</taxon>
        <taxon>Asparagoideae</taxon>
        <taxon>Asparagus</taxon>
    </lineage>
</organism>
<dbReference type="GO" id="GO:0008080">
    <property type="term" value="F:N-acetyltransferase activity"/>
    <property type="evidence" value="ECO:0007669"/>
    <property type="project" value="TreeGrafter"/>
</dbReference>
<dbReference type="InterPro" id="IPR000182">
    <property type="entry name" value="GNAT_dom"/>
</dbReference>
<dbReference type="OMA" id="MLILEFE"/>
<dbReference type="Pfam" id="PF00583">
    <property type="entry name" value="Acetyltransf_1"/>
    <property type="match status" value="1"/>
</dbReference>
<proteinExistence type="predicted"/>
<dbReference type="InterPro" id="IPR039143">
    <property type="entry name" value="GNPNAT1-like"/>
</dbReference>
<dbReference type="PANTHER" id="PTHR13355">
    <property type="entry name" value="GLUCOSAMINE 6-PHOSPHATE N-ACETYLTRANSFERASE"/>
    <property type="match status" value="1"/>
</dbReference>
<dbReference type="InterPro" id="IPR016181">
    <property type="entry name" value="Acyl_CoA_acyltransferase"/>
</dbReference>
<evidence type="ECO:0000259" key="1">
    <source>
        <dbReference type="Pfam" id="PF00583"/>
    </source>
</evidence>
<evidence type="ECO:0000313" key="3">
    <source>
        <dbReference type="Proteomes" id="UP000243459"/>
    </source>
</evidence>
<dbReference type="UniPathway" id="UPA00113">
    <property type="reaction ID" value="UER00529"/>
</dbReference>
<dbReference type="SUPFAM" id="SSF55729">
    <property type="entry name" value="Acyl-CoA N-acyltransferases (Nat)"/>
    <property type="match status" value="1"/>
</dbReference>
<reference evidence="3" key="1">
    <citation type="journal article" date="2017" name="Nat. Commun.">
        <title>The asparagus genome sheds light on the origin and evolution of a young Y chromosome.</title>
        <authorList>
            <person name="Harkess A."/>
            <person name="Zhou J."/>
            <person name="Xu C."/>
            <person name="Bowers J.E."/>
            <person name="Van der Hulst R."/>
            <person name="Ayyampalayam S."/>
            <person name="Mercati F."/>
            <person name="Riccardi P."/>
            <person name="McKain M.R."/>
            <person name="Kakrana A."/>
            <person name="Tang H."/>
            <person name="Ray J."/>
            <person name="Groenendijk J."/>
            <person name="Arikit S."/>
            <person name="Mathioni S.M."/>
            <person name="Nakano M."/>
            <person name="Shan H."/>
            <person name="Telgmann-Rauber A."/>
            <person name="Kanno A."/>
            <person name="Yue Z."/>
            <person name="Chen H."/>
            <person name="Li W."/>
            <person name="Chen Y."/>
            <person name="Xu X."/>
            <person name="Zhang Y."/>
            <person name="Luo S."/>
            <person name="Chen H."/>
            <person name="Gao J."/>
            <person name="Mao Z."/>
            <person name="Pires J.C."/>
            <person name="Luo M."/>
            <person name="Kudrna D."/>
            <person name="Wing R.A."/>
            <person name="Meyers B.C."/>
            <person name="Yi K."/>
            <person name="Kong H."/>
            <person name="Lavrijsen P."/>
            <person name="Sunseri F."/>
            <person name="Falavigna A."/>
            <person name="Ye Y."/>
            <person name="Leebens-Mack J.H."/>
            <person name="Chen G."/>
        </authorList>
    </citation>
    <scope>NUCLEOTIDE SEQUENCE [LARGE SCALE GENOMIC DNA]</scope>
    <source>
        <strain evidence="3">cv. DH0086</strain>
    </source>
</reference>
<accession>A0A5P1FJ67</accession>
<dbReference type="PANTHER" id="PTHR13355:SF15">
    <property type="entry name" value="GCN5-RELATED N-ACETYLTRANSFERASE 3, CHLOROPLASTIC"/>
    <property type="match status" value="1"/>
</dbReference>
<dbReference type="Gene3D" id="3.40.630.30">
    <property type="match status" value="1"/>
</dbReference>
<dbReference type="AlphaFoldDB" id="A0A5P1FJ67"/>